<evidence type="ECO:0000313" key="8">
    <source>
        <dbReference type="EMBL" id="MEJ6011320.1"/>
    </source>
</evidence>
<proteinExistence type="inferred from homology"/>
<evidence type="ECO:0000256" key="6">
    <source>
        <dbReference type="ARBA" id="ARBA00023136"/>
    </source>
</evidence>
<dbReference type="Proteomes" id="UP001379235">
    <property type="component" value="Unassembled WGS sequence"/>
</dbReference>
<dbReference type="RefSeq" id="WP_339968430.1">
    <property type="nucleotide sequence ID" value="NZ_JBBHJY010000008.1"/>
</dbReference>
<reference evidence="8 9" key="1">
    <citation type="submission" date="2024-03" db="EMBL/GenBank/DDBJ databases">
        <authorList>
            <person name="Jo J.-H."/>
        </authorList>
    </citation>
    <scope>NUCLEOTIDE SEQUENCE [LARGE SCALE GENOMIC DNA]</scope>
    <source>
        <strain evidence="8 9">AS3R-12</strain>
    </source>
</reference>
<accession>A0ABU8SBP6</accession>
<feature type="transmembrane region" description="Helical" evidence="7">
    <location>
        <begin position="44"/>
        <end position="64"/>
    </location>
</feature>
<dbReference type="EMBL" id="JBBHJY010000008">
    <property type="protein sequence ID" value="MEJ6011320.1"/>
    <property type="molecule type" value="Genomic_DNA"/>
</dbReference>
<keyword evidence="4 7" id="KW-0812">Transmembrane</keyword>
<dbReference type="InterPro" id="IPR032808">
    <property type="entry name" value="DoxX"/>
</dbReference>
<evidence type="ECO:0000256" key="7">
    <source>
        <dbReference type="SAM" id="Phobius"/>
    </source>
</evidence>
<evidence type="ECO:0000313" key="9">
    <source>
        <dbReference type="Proteomes" id="UP001379235"/>
    </source>
</evidence>
<evidence type="ECO:0000256" key="3">
    <source>
        <dbReference type="ARBA" id="ARBA00022475"/>
    </source>
</evidence>
<comment type="subcellular location">
    <subcellularLocation>
        <location evidence="1">Cell membrane</location>
        <topology evidence="1">Multi-pass membrane protein</topology>
    </subcellularLocation>
</comment>
<keyword evidence="3" id="KW-1003">Cell membrane</keyword>
<protein>
    <submittedName>
        <fullName evidence="8">DoxX family protein</fullName>
    </submittedName>
</protein>
<comment type="caution">
    <text evidence="8">The sequence shown here is derived from an EMBL/GenBank/DDBJ whole genome shotgun (WGS) entry which is preliminary data.</text>
</comment>
<keyword evidence="5 7" id="KW-1133">Transmembrane helix</keyword>
<dbReference type="PANTHER" id="PTHR33452:SF1">
    <property type="entry name" value="INNER MEMBRANE PROTEIN YPHA-RELATED"/>
    <property type="match status" value="1"/>
</dbReference>
<sequence>MSAFVAAIGRILIALLFIVSGANKLMAPATAAAGFAQTGMSQSLVVPVAIFELVAGICLAIGIVTGISATALAVFTAMTILLVHNQFSDPTQVPVILSHVALVGGLLMVIAHKLSLWQYDRMRLSRERDRARLDSETARHDAELRAARAESRADIAERQSAQPVVVTEPVEAHTKVVTAPAPAGMAVPVDSLTYEDPRPRRWYQVW</sequence>
<dbReference type="InterPro" id="IPR051907">
    <property type="entry name" value="DoxX-like_oxidoreductase"/>
</dbReference>
<evidence type="ECO:0000256" key="1">
    <source>
        <dbReference type="ARBA" id="ARBA00004651"/>
    </source>
</evidence>
<name>A0ABU8SBP6_9SPHN</name>
<gene>
    <name evidence="8" type="ORF">WG900_15465</name>
</gene>
<evidence type="ECO:0000256" key="4">
    <source>
        <dbReference type="ARBA" id="ARBA00022692"/>
    </source>
</evidence>
<keyword evidence="6 7" id="KW-0472">Membrane</keyword>
<dbReference type="Pfam" id="PF07681">
    <property type="entry name" value="DoxX"/>
    <property type="match status" value="1"/>
</dbReference>
<comment type="similarity">
    <text evidence="2">Belongs to the DoxX family.</text>
</comment>
<evidence type="ECO:0000256" key="5">
    <source>
        <dbReference type="ARBA" id="ARBA00022989"/>
    </source>
</evidence>
<evidence type="ECO:0000256" key="2">
    <source>
        <dbReference type="ARBA" id="ARBA00006679"/>
    </source>
</evidence>
<dbReference type="PANTHER" id="PTHR33452">
    <property type="entry name" value="OXIDOREDUCTASE CATD-RELATED"/>
    <property type="match status" value="1"/>
</dbReference>
<keyword evidence="9" id="KW-1185">Reference proteome</keyword>
<organism evidence="8 9">
    <name type="scientific">Novosphingobium aquae</name>
    <dbReference type="NCBI Taxonomy" id="3133435"/>
    <lineage>
        <taxon>Bacteria</taxon>
        <taxon>Pseudomonadati</taxon>
        <taxon>Pseudomonadota</taxon>
        <taxon>Alphaproteobacteria</taxon>
        <taxon>Sphingomonadales</taxon>
        <taxon>Sphingomonadaceae</taxon>
        <taxon>Novosphingobium</taxon>
    </lineage>
</organism>
<feature type="transmembrane region" description="Helical" evidence="7">
    <location>
        <begin position="93"/>
        <end position="116"/>
    </location>
</feature>